<sequence length="926" mass="106575">MAEGILFNVAGKIIEQLGSSAVHEIGLALSVEDDITQLKDIVSTIKRILLDAEERHNNKNNEVTVWLQRLKDAFYDADDLLDDYYTQFQQQKVMTMAKKVQTCFSKSNQIAFSLQMADKTKKIKGTLDRIYNARPLGLNERFVDEKRAVNLERETHSFVHTEKVIGRGDEKNNLTQLLLGSNDDENVSVISIYGFGGLGKTTLAQLIYNDENVIRYFQLRIWVCVSDEFNVKLIVEKIIKSITDKEPEKLELDQLQKHLRKEIEGKIFLLVLDDVWNENPNKWDQLKNLLLNGARGSKILVTTHIEQVAKITNKHSNHIYLLRELSKDKSWFLFKQIAFEYGIEPKDSILVEIGKEIVAKCGGVPLVIVTIAHLLYGNNKEDDWLQFKDNEMSKIIQKESDILPILKLSYDHLPSHLKQCFAYCALFPKDYKIEKQNLIHLWMAQGFLQGSDKKECLEDIGNKYFMALLLRSFFQDPEYDEWGNVIACKMHDLMHDLAQLVAGIECTMVALDTIEIVNVKCHHLSLDCATLYSAKNIRTLLLLNQSKGLYKVDDGYEILTSYRHLRTLDFGGIKFQKLFTQNGKLKSSIAKLEHLRYLNFSRMGIKSFPNSVLRLWNLETLDLSYCSELIELPRDISKMVNLRHLIIKGCYSLLGMPHGLGFLTNLQTLSRFVASKRNSWAIRKSKYSRIDELSRLNNLRGELYLDNLKYVENGRLANLNEKRFLQSLILDWQRSSYGEVEGIDEVVLEGLKPHPNLKEITIDSFMGVKFCNWLSSLTNLTSISIKRCGRCQSVSLLNKFPHLKSLSLRDLYDLEYILEEASDSCFSTLSITFFPSLKELSLRGCLKLKGWWKRDVNDDGRELPSFPCLSKLDIDQCPNLLSMPLFPSLEELYLLNTSSKPLLQTIMLVNRWDHQLPPTFLPLSPN</sequence>
<keyword evidence="2" id="KW-1185">Reference proteome</keyword>
<protein>
    <submittedName>
        <fullName evidence="1">Uncharacterized protein</fullName>
    </submittedName>
</protein>
<dbReference type="EMBL" id="CM047903">
    <property type="protein sequence ID" value="KAJ0092669.1"/>
    <property type="molecule type" value="Genomic_DNA"/>
</dbReference>
<name>A0ACC1B171_9ROSI</name>
<dbReference type="Proteomes" id="UP001164250">
    <property type="component" value="Chromosome 7"/>
</dbReference>
<reference evidence="2" key="1">
    <citation type="journal article" date="2023" name="G3 (Bethesda)">
        <title>Genome assembly and association tests identify interacting loci associated with vigor, precocity, and sex in interspecific pistachio rootstocks.</title>
        <authorList>
            <person name="Palmer W."/>
            <person name="Jacygrad E."/>
            <person name="Sagayaradj S."/>
            <person name="Cavanaugh K."/>
            <person name="Han R."/>
            <person name="Bertier L."/>
            <person name="Beede B."/>
            <person name="Kafkas S."/>
            <person name="Golino D."/>
            <person name="Preece J."/>
            <person name="Michelmore R."/>
        </authorList>
    </citation>
    <scope>NUCLEOTIDE SEQUENCE [LARGE SCALE GENOMIC DNA]</scope>
</reference>
<evidence type="ECO:0000313" key="2">
    <source>
        <dbReference type="Proteomes" id="UP001164250"/>
    </source>
</evidence>
<accession>A0ACC1B171</accession>
<evidence type="ECO:0000313" key="1">
    <source>
        <dbReference type="EMBL" id="KAJ0092669.1"/>
    </source>
</evidence>
<proteinExistence type="predicted"/>
<organism evidence="1 2">
    <name type="scientific">Pistacia atlantica</name>
    <dbReference type="NCBI Taxonomy" id="434234"/>
    <lineage>
        <taxon>Eukaryota</taxon>
        <taxon>Viridiplantae</taxon>
        <taxon>Streptophyta</taxon>
        <taxon>Embryophyta</taxon>
        <taxon>Tracheophyta</taxon>
        <taxon>Spermatophyta</taxon>
        <taxon>Magnoliopsida</taxon>
        <taxon>eudicotyledons</taxon>
        <taxon>Gunneridae</taxon>
        <taxon>Pentapetalae</taxon>
        <taxon>rosids</taxon>
        <taxon>malvids</taxon>
        <taxon>Sapindales</taxon>
        <taxon>Anacardiaceae</taxon>
        <taxon>Pistacia</taxon>
    </lineage>
</organism>
<comment type="caution">
    <text evidence="1">The sequence shown here is derived from an EMBL/GenBank/DDBJ whole genome shotgun (WGS) entry which is preliminary data.</text>
</comment>
<gene>
    <name evidence="1" type="ORF">Patl1_26822</name>
</gene>